<feature type="domain" description="Cyclin-like" evidence="4">
    <location>
        <begin position="127"/>
        <end position="208"/>
    </location>
</feature>
<comment type="caution">
    <text evidence="5">The sequence shown here is derived from an EMBL/GenBank/DDBJ whole genome shotgun (WGS) entry which is preliminary data.</text>
</comment>
<keyword evidence="2" id="KW-0804">Transcription</keyword>
<sequence length="345" mass="38319">MSLNQDKINQLWKKSRGQGWFCTRCNSRDIIQDMEKGIKSCRSCGHVIATSIIFEGAEYRQFKVEHGSQDRSRVGGSNEMDLNVSLSTSFASGGKGGGMTYYQDGGLGKAQQRSVSSKQRNLTKGYSEINTIGKTMGLPDRIREKAKYLFKDVRFLDKIKRKKSKTVATAVISYVCREAGVGRSMREMCAVSGLSRKEIGKVYRAILSYKKGLGQKTPSVTLSAPQLMVRFCETLGMSFPEQTLCEKVAQAAIDKAIEGSRHADSIAAGVIFLVVQMCNIQTKKPIRLSDIADAIGVAESTVRDIYNEIYPKRLELFPKNTEFKDKDPKQLTGKSKSKSKSKSKK</sequence>
<dbReference type="Gene3D" id="1.10.472.170">
    <property type="match status" value="1"/>
</dbReference>
<dbReference type="InterPro" id="IPR000812">
    <property type="entry name" value="TFIIB"/>
</dbReference>
<evidence type="ECO:0000256" key="3">
    <source>
        <dbReference type="SAM" id="MobiDB-lite"/>
    </source>
</evidence>
<accession>A0ABQ8X6G4</accession>
<evidence type="ECO:0000259" key="4">
    <source>
        <dbReference type="SMART" id="SM00385"/>
    </source>
</evidence>
<evidence type="ECO:0000313" key="5">
    <source>
        <dbReference type="EMBL" id="KAJ6228114.1"/>
    </source>
</evidence>
<evidence type="ECO:0000256" key="1">
    <source>
        <dbReference type="ARBA" id="ARBA00023015"/>
    </source>
</evidence>
<dbReference type="Pfam" id="PF00382">
    <property type="entry name" value="TFIIB"/>
    <property type="match status" value="1"/>
</dbReference>
<evidence type="ECO:0000256" key="2">
    <source>
        <dbReference type="ARBA" id="ARBA00023163"/>
    </source>
</evidence>
<dbReference type="InterPro" id="IPR013763">
    <property type="entry name" value="Cyclin-like_dom"/>
</dbReference>
<dbReference type="SMART" id="SM00385">
    <property type="entry name" value="CYCLIN"/>
    <property type="match status" value="2"/>
</dbReference>
<dbReference type="EMBL" id="JAOAOG010000329">
    <property type="protein sequence ID" value="KAJ6228114.1"/>
    <property type="molecule type" value="Genomic_DNA"/>
</dbReference>
<dbReference type="PANTHER" id="PTHR11618">
    <property type="entry name" value="TRANSCRIPTION INITIATION FACTOR IIB-RELATED"/>
    <property type="match status" value="1"/>
</dbReference>
<dbReference type="Proteomes" id="UP001150062">
    <property type="component" value="Unassembled WGS sequence"/>
</dbReference>
<evidence type="ECO:0000313" key="6">
    <source>
        <dbReference type="Proteomes" id="UP001150062"/>
    </source>
</evidence>
<dbReference type="InterPro" id="IPR036915">
    <property type="entry name" value="Cyclin-like_sf"/>
</dbReference>
<feature type="domain" description="Cyclin-like" evidence="4">
    <location>
        <begin position="226"/>
        <end position="311"/>
    </location>
</feature>
<organism evidence="5 6">
    <name type="scientific">Anaeramoeba flamelloides</name>
    <dbReference type="NCBI Taxonomy" id="1746091"/>
    <lineage>
        <taxon>Eukaryota</taxon>
        <taxon>Metamonada</taxon>
        <taxon>Anaeramoebidae</taxon>
        <taxon>Anaeramoeba</taxon>
    </lineage>
</organism>
<gene>
    <name evidence="5" type="ORF">M0813_08938</name>
</gene>
<dbReference type="PRINTS" id="PR00685">
    <property type="entry name" value="TIFACTORIIB"/>
</dbReference>
<dbReference type="SUPFAM" id="SSF47954">
    <property type="entry name" value="Cyclin-like"/>
    <property type="match status" value="2"/>
</dbReference>
<keyword evidence="6" id="KW-1185">Reference proteome</keyword>
<dbReference type="SUPFAM" id="SSF57783">
    <property type="entry name" value="Zinc beta-ribbon"/>
    <property type="match status" value="1"/>
</dbReference>
<reference evidence="5" key="1">
    <citation type="submission" date="2022-08" db="EMBL/GenBank/DDBJ databases">
        <title>Novel sulfate-reducing endosymbionts in the free-living metamonad Anaeramoeba.</title>
        <authorList>
            <person name="Jerlstrom-Hultqvist J."/>
            <person name="Cepicka I."/>
            <person name="Gallot-Lavallee L."/>
            <person name="Salas-Leiva D."/>
            <person name="Curtis B.A."/>
            <person name="Zahonova K."/>
            <person name="Pipaliya S."/>
            <person name="Dacks J."/>
            <person name="Roger A.J."/>
        </authorList>
    </citation>
    <scope>NUCLEOTIDE SEQUENCE</scope>
    <source>
        <strain evidence="5">Schooner1</strain>
    </source>
</reference>
<dbReference type="PANTHER" id="PTHR11618:SF13">
    <property type="entry name" value="TRANSCRIPTION INITIATION FACTOR IIB"/>
    <property type="match status" value="1"/>
</dbReference>
<proteinExistence type="predicted"/>
<feature type="compositionally biased region" description="Basic residues" evidence="3">
    <location>
        <begin position="335"/>
        <end position="345"/>
    </location>
</feature>
<feature type="region of interest" description="Disordered" evidence="3">
    <location>
        <begin position="321"/>
        <end position="345"/>
    </location>
</feature>
<dbReference type="Gene3D" id="1.10.472.10">
    <property type="entry name" value="Cyclin-like"/>
    <property type="match status" value="1"/>
</dbReference>
<dbReference type="InterPro" id="IPR013150">
    <property type="entry name" value="TFIIB_cyclin"/>
</dbReference>
<name>A0ABQ8X6G4_9EUKA</name>
<keyword evidence="1" id="KW-0805">Transcription regulation</keyword>
<protein>
    <submittedName>
        <fullName evidence="5">Transcription initiation factor iib-related</fullName>
    </submittedName>
</protein>